<comment type="caution">
    <text evidence="1">The sequence shown here is derived from an EMBL/GenBank/DDBJ whole genome shotgun (WGS) entry which is preliminary data.</text>
</comment>
<evidence type="ECO:0000313" key="2">
    <source>
        <dbReference type="Proteomes" id="UP001501725"/>
    </source>
</evidence>
<evidence type="ECO:0000313" key="1">
    <source>
        <dbReference type="EMBL" id="GAA4340996.1"/>
    </source>
</evidence>
<dbReference type="Proteomes" id="UP001501725">
    <property type="component" value="Unassembled WGS sequence"/>
</dbReference>
<keyword evidence="2" id="KW-1185">Reference proteome</keyword>
<protein>
    <recommendedName>
        <fullName evidence="3">Lipoprotein</fullName>
    </recommendedName>
</protein>
<organism evidence="1 2">
    <name type="scientific">Flaviaesturariibacter amylovorans</name>
    <dbReference type="NCBI Taxonomy" id="1084520"/>
    <lineage>
        <taxon>Bacteria</taxon>
        <taxon>Pseudomonadati</taxon>
        <taxon>Bacteroidota</taxon>
        <taxon>Chitinophagia</taxon>
        <taxon>Chitinophagales</taxon>
        <taxon>Chitinophagaceae</taxon>
        <taxon>Flaviaestuariibacter</taxon>
    </lineage>
</organism>
<reference evidence="2" key="1">
    <citation type="journal article" date="2019" name="Int. J. Syst. Evol. Microbiol.">
        <title>The Global Catalogue of Microorganisms (GCM) 10K type strain sequencing project: providing services to taxonomists for standard genome sequencing and annotation.</title>
        <authorList>
            <consortium name="The Broad Institute Genomics Platform"/>
            <consortium name="The Broad Institute Genome Sequencing Center for Infectious Disease"/>
            <person name="Wu L."/>
            <person name="Ma J."/>
        </authorList>
    </citation>
    <scope>NUCLEOTIDE SEQUENCE [LARGE SCALE GENOMIC DNA]</scope>
    <source>
        <strain evidence="2">JCM 17919</strain>
    </source>
</reference>
<proteinExistence type="predicted"/>
<dbReference type="RefSeq" id="WP_345257572.1">
    <property type="nucleotide sequence ID" value="NZ_BAABGY010000014.1"/>
</dbReference>
<gene>
    <name evidence="1" type="ORF">GCM10023184_39090</name>
</gene>
<dbReference type="EMBL" id="BAABGY010000014">
    <property type="protein sequence ID" value="GAA4340996.1"/>
    <property type="molecule type" value="Genomic_DNA"/>
</dbReference>
<accession>A0ABP8HMK3</accession>
<evidence type="ECO:0008006" key="3">
    <source>
        <dbReference type="Google" id="ProtNLM"/>
    </source>
</evidence>
<sequence>MRFIHLPTIFLLIVGCKDKPKETPVNIAGVYAIEVSSPYGITRDTIEVKTQSVQQSLYTVTHKVCFIKKRPQGDSACQMITKVHMATYEEHLGHLQDIHDGTIFRLYHDKEAISENTANYKRIE</sequence>
<name>A0ABP8HMK3_9BACT</name>
<dbReference type="PROSITE" id="PS51257">
    <property type="entry name" value="PROKAR_LIPOPROTEIN"/>
    <property type="match status" value="1"/>
</dbReference>